<sequence>NSDREHLYRNHALPISCPRCCNTFKSDAELYDHSRALESCKIQEKRPLDGFNRDQEMRLKSKKRSPITVTEEDKWRAIFRILFPLDPEADIPSPCKTT</sequence>
<proteinExistence type="predicted"/>
<gene>
    <name evidence="1" type="ORF">BU16DRAFT_471429</name>
</gene>
<reference evidence="1" key="1">
    <citation type="journal article" date="2020" name="Stud. Mycol.">
        <title>101 Dothideomycetes genomes: a test case for predicting lifestyles and emergence of pathogens.</title>
        <authorList>
            <person name="Haridas S."/>
            <person name="Albert R."/>
            <person name="Binder M."/>
            <person name="Bloem J."/>
            <person name="Labutti K."/>
            <person name="Salamov A."/>
            <person name="Andreopoulos B."/>
            <person name="Baker S."/>
            <person name="Barry K."/>
            <person name="Bills G."/>
            <person name="Bluhm B."/>
            <person name="Cannon C."/>
            <person name="Castanera R."/>
            <person name="Culley D."/>
            <person name="Daum C."/>
            <person name="Ezra D."/>
            <person name="Gonzalez J."/>
            <person name="Henrissat B."/>
            <person name="Kuo A."/>
            <person name="Liang C."/>
            <person name="Lipzen A."/>
            <person name="Lutzoni F."/>
            <person name="Magnuson J."/>
            <person name="Mondo S."/>
            <person name="Nolan M."/>
            <person name="Ohm R."/>
            <person name="Pangilinan J."/>
            <person name="Park H.-J."/>
            <person name="Ramirez L."/>
            <person name="Alfaro M."/>
            <person name="Sun H."/>
            <person name="Tritt A."/>
            <person name="Yoshinaga Y."/>
            <person name="Zwiers L.-H."/>
            <person name="Turgeon B."/>
            <person name="Goodwin S."/>
            <person name="Spatafora J."/>
            <person name="Crous P."/>
            <person name="Grigoriev I."/>
        </authorList>
    </citation>
    <scope>NUCLEOTIDE SEQUENCE</scope>
    <source>
        <strain evidence="1">CBS 269.34</strain>
    </source>
</reference>
<evidence type="ECO:0008006" key="3">
    <source>
        <dbReference type="Google" id="ProtNLM"/>
    </source>
</evidence>
<dbReference type="PANTHER" id="PTHR38166">
    <property type="entry name" value="C2H2-TYPE DOMAIN-CONTAINING PROTEIN-RELATED"/>
    <property type="match status" value="1"/>
</dbReference>
<dbReference type="AlphaFoldDB" id="A0A6A6QCU9"/>
<dbReference type="Proteomes" id="UP000799750">
    <property type="component" value="Unassembled WGS sequence"/>
</dbReference>
<name>A0A6A6QCU9_9PEZI</name>
<organism evidence="1 2">
    <name type="scientific">Lophium mytilinum</name>
    <dbReference type="NCBI Taxonomy" id="390894"/>
    <lineage>
        <taxon>Eukaryota</taxon>
        <taxon>Fungi</taxon>
        <taxon>Dikarya</taxon>
        <taxon>Ascomycota</taxon>
        <taxon>Pezizomycotina</taxon>
        <taxon>Dothideomycetes</taxon>
        <taxon>Pleosporomycetidae</taxon>
        <taxon>Mytilinidiales</taxon>
        <taxon>Mytilinidiaceae</taxon>
        <taxon>Lophium</taxon>
    </lineage>
</organism>
<protein>
    <recommendedName>
        <fullName evidence="3">C2H2-type domain-containing protein</fullName>
    </recommendedName>
</protein>
<accession>A0A6A6QCU9</accession>
<evidence type="ECO:0000313" key="2">
    <source>
        <dbReference type="Proteomes" id="UP000799750"/>
    </source>
</evidence>
<dbReference type="PANTHER" id="PTHR38166:SF1">
    <property type="entry name" value="C2H2-TYPE DOMAIN-CONTAINING PROTEIN"/>
    <property type="match status" value="1"/>
</dbReference>
<dbReference type="OrthoDB" id="4738706at2759"/>
<feature type="non-terminal residue" evidence="1">
    <location>
        <position position="1"/>
    </location>
</feature>
<dbReference type="EMBL" id="MU004198">
    <property type="protein sequence ID" value="KAF2489961.1"/>
    <property type="molecule type" value="Genomic_DNA"/>
</dbReference>
<evidence type="ECO:0000313" key="1">
    <source>
        <dbReference type="EMBL" id="KAF2489961.1"/>
    </source>
</evidence>
<keyword evidence="2" id="KW-1185">Reference proteome</keyword>